<proteinExistence type="predicted"/>
<dbReference type="Proteomes" id="UP001280581">
    <property type="component" value="Unassembled WGS sequence"/>
</dbReference>
<name>A0AAN6M1F7_9PLEO</name>
<dbReference type="Gene3D" id="1.25.40.20">
    <property type="entry name" value="Ankyrin repeat-containing domain"/>
    <property type="match status" value="4"/>
</dbReference>
<dbReference type="PROSITE" id="PS50188">
    <property type="entry name" value="B302_SPRY"/>
    <property type="match status" value="1"/>
</dbReference>
<dbReference type="Gene3D" id="3.40.50.300">
    <property type="entry name" value="P-loop containing nucleotide triphosphate hydrolases"/>
    <property type="match status" value="1"/>
</dbReference>
<dbReference type="InterPro" id="IPR002110">
    <property type="entry name" value="Ankyrin_rpt"/>
</dbReference>
<dbReference type="Pfam" id="PF00622">
    <property type="entry name" value="SPRY"/>
    <property type="match status" value="1"/>
</dbReference>
<dbReference type="InterPro" id="IPR013320">
    <property type="entry name" value="ConA-like_dom_sf"/>
</dbReference>
<dbReference type="CDD" id="cd12885">
    <property type="entry name" value="SPRY_RanBP_like"/>
    <property type="match status" value="1"/>
</dbReference>
<feature type="repeat" description="ANK" evidence="3">
    <location>
        <begin position="969"/>
        <end position="1001"/>
    </location>
</feature>
<dbReference type="PANTHER" id="PTHR24198:SF165">
    <property type="entry name" value="ANKYRIN REPEAT-CONTAINING PROTEIN-RELATED"/>
    <property type="match status" value="1"/>
</dbReference>
<evidence type="ECO:0000313" key="7">
    <source>
        <dbReference type="Proteomes" id="UP001280581"/>
    </source>
</evidence>
<gene>
    <name evidence="6" type="ORF">GRF29_69g1489532</name>
</gene>
<feature type="region of interest" description="Disordered" evidence="4">
    <location>
        <begin position="786"/>
        <end position="888"/>
    </location>
</feature>
<feature type="repeat" description="ANK" evidence="3">
    <location>
        <begin position="1004"/>
        <end position="1037"/>
    </location>
</feature>
<evidence type="ECO:0000259" key="5">
    <source>
        <dbReference type="PROSITE" id="PS50188"/>
    </source>
</evidence>
<dbReference type="Pfam" id="PF12796">
    <property type="entry name" value="Ank_2"/>
    <property type="match status" value="2"/>
</dbReference>
<feature type="compositionally biased region" description="Acidic residues" evidence="4">
    <location>
        <begin position="828"/>
        <end position="841"/>
    </location>
</feature>
<dbReference type="PANTHER" id="PTHR24198">
    <property type="entry name" value="ANKYRIN REPEAT AND PROTEIN KINASE DOMAIN-CONTAINING PROTEIN"/>
    <property type="match status" value="1"/>
</dbReference>
<comment type="caution">
    <text evidence="6">The sequence shown here is derived from an EMBL/GenBank/DDBJ whole genome shotgun (WGS) entry which is preliminary data.</text>
</comment>
<feature type="repeat" description="ANK" evidence="3">
    <location>
        <begin position="1110"/>
        <end position="1144"/>
    </location>
</feature>
<feature type="domain" description="B30.2/SPRY" evidence="5">
    <location>
        <begin position="1439"/>
        <end position="1639"/>
    </location>
</feature>
<organism evidence="6 7">
    <name type="scientific">Pseudopithomyces chartarum</name>
    <dbReference type="NCBI Taxonomy" id="1892770"/>
    <lineage>
        <taxon>Eukaryota</taxon>
        <taxon>Fungi</taxon>
        <taxon>Dikarya</taxon>
        <taxon>Ascomycota</taxon>
        <taxon>Pezizomycotina</taxon>
        <taxon>Dothideomycetes</taxon>
        <taxon>Pleosporomycetidae</taxon>
        <taxon>Pleosporales</taxon>
        <taxon>Massarineae</taxon>
        <taxon>Didymosphaeriaceae</taxon>
        <taxon>Pseudopithomyces</taxon>
    </lineage>
</organism>
<dbReference type="Pfam" id="PF24883">
    <property type="entry name" value="NPHP3_N"/>
    <property type="match status" value="1"/>
</dbReference>
<dbReference type="Pfam" id="PF00023">
    <property type="entry name" value="Ank"/>
    <property type="match status" value="1"/>
</dbReference>
<dbReference type="SUPFAM" id="SSF52540">
    <property type="entry name" value="P-loop containing nucleoside triphosphate hydrolases"/>
    <property type="match status" value="1"/>
</dbReference>
<dbReference type="EMBL" id="WVTA01000006">
    <property type="protein sequence ID" value="KAK3209340.1"/>
    <property type="molecule type" value="Genomic_DNA"/>
</dbReference>
<dbReference type="InterPro" id="IPR003877">
    <property type="entry name" value="SPRY_dom"/>
</dbReference>
<dbReference type="Gene3D" id="2.60.120.920">
    <property type="match status" value="1"/>
</dbReference>
<dbReference type="InterPro" id="IPR027417">
    <property type="entry name" value="P-loop_NTPase"/>
</dbReference>
<dbReference type="SMART" id="SM00449">
    <property type="entry name" value="SPRY"/>
    <property type="match status" value="1"/>
</dbReference>
<dbReference type="SUPFAM" id="SSF48403">
    <property type="entry name" value="Ankyrin repeat"/>
    <property type="match status" value="3"/>
</dbReference>
<keyword evidence="7" id="KW-1185">Reference proteome</keyword>
<dbReference type="PROSITE" id="PS50297">
    <property type="entry name" value="ANK_REP_REGION"/>
    <property type="match status" value="4"/>
</dbReference>
<dbReference type="InterPro" id="IPR001870">
    <property type="entry name" value="B30.2/SPRY"/>
</dbReference>
<accession>A0AAN6M1F7</accession>
<evidence type="ECO:0000256" key="1">
    <source>
        <dbReference type="ARBA" id="ARBA00022737"/>
    </source>
</evidence>
<reference evidence="6 7" key="1">
    <citation type="submission" date="2021-02" db="EMBL/GenBank/DDBJ databases">
        <title>Genome assembly of Pseudopithomyces chartarum.</title>
        <authorList>
            <person name="Jauregui R."/>
            <person name="Singh J."/>
            <person name="Voisey C."/>
        </authorList>
    </citation>
    <scope>NUCLEOTIDE SEQUENCE [LARGE SCALE GENOMIC DNA]</scope>
    <source>
        <strain evidence="6 7">AGR01</strain>
    </source>
</reference>
<evidence type="ECO:0000256" key="2">
    <source>
        <dbReference type="ARBA" id="ARBA00023043"/>
    </source>
</evidence>
<sequence>MATSTPSSRLYKDALSQFKRETEAHYHDSSKKLDLLKDFLAQQGSPEEAQVAAGSLRADAGKKWGSKKVGDAEIPAAWIDKIMGNIGNFVEVGNYAMKGAPESVGLAWFAVKLTLSAIQSNYELYAFFGSGLTDISEIMIMIPHYDRLYDERTKPQTNWKPSPVVEKLFQDIIATYAAVLRFSFSIRRHLSAGTLAKLRHGFKDFFGTSKEKFKAELDLISSLKQKILEESQAIFQDKTLHNLEDMKGVVSSIEGTVNEIRSFQSTLQEMHQAQTTLQEAILNEVKDIKATTKAKTPWDLALQDFEKNKEALKPLKDTGGALGDAIDRRHPNTCQWIFENSTYTEWAQSENSELICLSGQQGSGKTILLASVVEKLDISEDAATTIIYLSCGTTGAGAGNKETPTVDQVTHTLLYKLYSLAREDEDNVKLLEDCNKVFKNPKKNTQKTHSKTSKDDDLPDFADAFLAIAAQLKLRVVVALDKVHTLSPDDQQGLATKLQAILTPDDSWKHDSSIKFLIGCRSSTKFHNHILTIGTKFQSIDVGDFNDDDMAKTLSDDLNGVPGLTEAERKEASEAILTKAGPRFAYIRNIAVPFMREPFQRPLSRRLQSLPENMNNIYNDALHKMSSNYVELLRTALTMALLSPEPPKVNEVIDAYQRKYNARGSEIEAEARGLDADRGEHRFSPVTDLEIAQLRDASGPFLRVEQQNGSGEYFVNLQDAARVRDFCFNTTAHEGEKQAHGDHEICARCKSDLHDSKTLSIAEKDGHLDMALLCLRALNNPVFQRRSTADDDIPQWSRSQGEETDSAQGEEGQDTEEPSTTDPKTEEAEPEQSADTETGEGEEGKEQQEAETAGDAPEDNQPADESGYESDESMDDEDRFEVSVAPPVDKTEEVPVTYVEQVRNVRYEAAFWFDHMRRAEELWSPEERAKESRWAELLSELDYFVSYNTGYFYSWQRFPNTDNSPTYHTELKPLHLAAVFGLISWAEHLLANGADPNEKAGLPYPKTPVQMTAWHGDNVPMLQLLLEHGGDPNAGDENTYPAFHEWMYEKPSKEVIELFLKHGADTTYVNDISRWTVLHYFASNGDDVEALDLLLQETPDGKKPDINYSENSSPLHLLLVRREVPRVLLQAFLDRGADINRDDAHSSRPLQLATIWGDLETLEILCKGQPITEIDDDDNDGDSALHQAALQEHPKIIAFLADLGANVDMPNKKGLTAIHDAALLGSKDCVEILLAKGAESNLLDKRDRNVLFYACLGTSSETANLVLDTLLEKKTPLAEINAKTKQDRTPLRQAAGRGFDTVVAKLIKAAQAEGNLDSLAINQSDKRKGKTPLHRAAWFGQTEVVRLLLGAGADAKIKDKNNKTALVLAYEQWVLTSQQKAFEDVISLLIESDTEAAKNDPELVAICAVNGSIRLLKQLVAIGADLNRQDQYGWTPLELLREFQEKEAGELLKQQGAWAGMLPSRWADDKQTSVSEEGLVVNHSGGDRVCISANKPLPARFERFYFEITLKELKEERDGRPEWAEVALGFCTISSKAIEFPGWPPRVNAPSARSWAYHGDNGALYQSSNLNGQEAAQELPYRVGDTVGCGVDLITRTIWYTRNGTKLESGFENVQGRLFPVLGLSDDVCLETNFTGPFRWKGDVGSEDVGDNNTVTQSL</sequence>
<dbReference type="SUPFAM" id="SSF49899">
    <property type="entry name" value="Concanavalin A-like lectins/glucanases"/>
    <property type="match status" value="1"/>
</dbReference>
<feature type="repeat" description="ANK" evidence="3">
    <location>
        <begin position="1328"/>
        <end position="1360"/>
    </location>
</feature>
<dbReference type="InterPro" id="IPR036770">
    <property type="entry name" value="Ankyrin_rpt-contain_sf"/>
</dbReference>
<keyword evidence="2 3" id="KW-0040">ANK repeat</keyword>
<keyword evidence="1" id="KW-0677">Repeat</keyword>
<dbReference type="SMART" id="SM00248">
    <property type="entry name" value="ANK"/>
    <property type="match status" value="13"/>
</dbReference>
<evidence type="ECO:0000256" key="4">
    <source>
        <dbReference type="SAM" id="MobiDB-lite"/>
    </source>
</evidence>
<evidence type="ECO:0000256" key="3">
    <source>
        <dbReference type="PROSITE-ProRule" id="PRU00023"/>
    </source>
</evidence>
<dbReference type="InterPro" id="IPR043136">
    <property type="entry name" value="B30.2/SPRY_sf"/>
</dbReference>
<feature type="repeat" description="ANK" evidence="3">
    <location>
        <begin position="1213"/>
        <end position="1245"/>
    </location>
</feature>
<feature type="compositionally biased region" description="Acidic residues" evidence="4">
    <location>
        <begin position="856"/>
        <end position="879"/>
    </location>
</feature>
<dbReference type="PRINTS" id="PR01415">
    <property type="entry name" value="ANKYRIN"/>
</dbReference>
<evidence type="ECO:0000313" key="6">
    <source>
        <dbReference type="EMBL" id="KAK3209340.1"/>
    </source>
</evidence>
<dbReference type="InterPro" id="IPR044736">
    <property type="entry name" value="Gid1/RanBPM/SPLA_SPRY"/>
</dbReference>
<feature type="repeat" description="ANK" evidence="3">
    <location>
        <begin position="1180"/>
        <end position="1212"/>
    </location>
</feature>
<dbReference type="InterPro" id="IPR056884">
    <property type="entry name" value="NPHP3-like_N"/>
</dbReference>
<protein>
    <recommendedName>
        <fullName evidence="5">B30.2/SPRY domain-containing protein</fullName>
    </recommendedName>
</protein>
<dbReference type="PROSITE" id="PS50088">
    <property type="entry name" value="ANK_REPEAT"/>
    <property type="match status" value="6"/>
</dbReference>